<dbReference type="PROSITE" id="PS50249">
    <property type="entry name" value="MPN"/>
    <property type="match status" value="1"/>
</dbReference>
<accession>A0ABD1ZQE6</accession>
<dbReference type="EMBL" id="JBHFFA010000001">
    <property type="protein sequence ID" value="KAL2653668.1"/>
    <property type="molecule type" value="Genomic_DNA"/>
</dbReference>
<dbReference type="CDD" id="cd08066">
    <property type="entry name" value="MPN_AMSH_like"/>
    <property type="match status" value="1"/>
</dbReference>
<dbReference type="Pfam" id="PF08969">
    <property type="entry name" value="USP8_dimer"/>
    <property type="match status" value="1"/>
</dbReference>
<dbReference type="InterPro" id="IPR044098">
    <property type="entry name" value="STAMBP/STALP-like_MPN"/>
</dbReference>
<dbReference type="PANTHER" id="PTHR12947">
    <property type="entry name" value="AMSH-LIKE PROTEASE"/>
    <property type="match status" value="1"/>
</dbReference>
<dbReference type="SMART" id="SM00232">
    <property type="entry name" value="JAB_MPN"/>
    <property type="match status" value="1"/>
</dbReference>
<dbReference type="GO" id="GO:0046872">
    <property type="term" value="F:metal ion binding"/>
    <property type="evidence" value="ECO:0007669"/>
    <property type="project" value="UniProtKB-KW"/>
</dbReference>
<evidence type="ECO:0000256" key="1">
    <source>
        <dbReference type="ARBA" id="ARBA00001947"/>
    </source>
</evidence>
<keyword evidence="4" id="KW-0479">Metal-binding</keyword>
<feature type="region of interest" description="Disordered" evidence="9">
    <location>
        <begin position="297"/>
        <end position="318"/>
    </location>
</feature>
<dbReference type="GO" id="GO:0008237">
    <property type="term" value="F:metallopeptidase activity"/>
    <property type="evidence" value="ECO:0007669"/>
    <property type="project" value="UniProtKB-KW"/>
</dbReference>
<dbReference type="GO" id="GO:0006508">
    <property type="term" value="P:proteolysis"/>
    <property type="evidence" value="ECO:0007669"/>
    <property type="project" value="UniProtKB-KW"/>
</dbReference>
<dbReference type="InterPro" id="IPR037518">
    <property type="entry name" value="MPN"/>
</dbReference>
<keyword evidence="5" id="KW-0833">Ubl conjugation pathway</keyword>
<evidence type="ECO:0000313" key="11">
    <source>
        <dbReference type="EMBL" id="KAL2653668.1"/>
    </source>
</evidence>
<proteinExistence type="inferred from homology"/>
<comment type="caution">
    <text evidence="11">The sequence shown here is derived from an EMBL/GenBank/DDBJ whole genome shotgun (WGS) entry which is preliminary data.</text>
</comment>
<evidence type="ECO:0000256" key="8">
    <source>
        <dbReference type="ARBA" id="ARBA00023049"/>
    </source>
</evidence>
<keyword evidence="6" id="KW-0378">Hydrolase</keyword>
<dbReference type="Proteomes" id="UP001605036">
    <property type="component" value="Unassembled WGS sequence"/>
</dbReference>
<evidence type="ECO:0000256" key="7">
    <source>
        <dbReference type="ARBA" id="ARBA00022833"/>
    </source>
</evidence>
<evidence type="ECO:0000256" key="9">
    <source>
        <dbReference type="SAM" id="MobiDB-lite"/>
    </source>
</evidence>
<comment type="cofactor">
    <cofactor evidence="1">
        <name>Zn(2+)</name>
        <dbReference type="ChEBI" id="CHEBI:29105"/>
    </cofactor>
</comment>
<dbReference type="AlphaFoldDB" id="A0ABD1ZQE6"/>
<dbReference type="FunFam" id="3.40.140.10:FF:000033">
    <property type="entry name" value="AMSH-like protease sst2"/>
    <property type="match status" value="1"/>
</dbReference>
<dbReference type="Gene3D" id="3.40.140.10">
    <property type="entry name" value="Cytidine Deaminase, domain 2"/>
    <property type="match status" value="1"/>
</dbReference>
<dbReference type="PANTHER" id="PTHR12947:SF13">
    <property type="entry name" value="FI19924P1"/>
    <property type="match status" value="1"/>
</dbReference>
<keyword evidence="3" id="KW-0645">Protease</keyword>
<keyword evidence="12" id="KW-1185">Reference proteome</keyword>
<evidence type="ECO:0000256" key="2">
    <source>
        <dbReference type="ARBA" id="ARBA00010981"/>
    </source>
</evidence>
<feature type="domain" description="MPN" evidence="10">
    <location>
        <begin position="325"/>
        <end position="455"/>
    </location>
</feature>
<evidence type="ECO:0000259" key="10">
    <source>
        <dbReference type="PROSITE" id="PS50249"/>
    </source>
</evidence>
<sequence length="501" mass="56424">MAGPINIAAKTKTVEVDNRLSLRFYYRTAANLLRQASIYRDENNVIDLYVMLLRFSSLVSETIPKHRDYRSSSAIEKAEYRKKLEAVICELEAIKPEVNRQIDLLNRSSSSTKSSFTNESAWMDVTAMLPSVPTRVVAADKGLQRIGSGGRRDPVAQARDFWNSASVSVVDNQFNNLSLHIPRPKDETLSRHSFLTPTVVRKQTPTYTFKAQYPNYVDASPIEMPSLEQSWRTQQQPASEPILRLDQDTKPLQLPYAKPVVPDIAPTPILIRQPSPPPVLAPVQTLETLDHVYAQPAPENVADPRPGPPQHLDEDLSQGKGIKHLHISTKMMEEFLALSRLNTEKNLETCGVLAGFLKTGIFNVTTLIIPKQEATSDSCQTLNEEEIFEAQDNRGLFQLGWIHTHPSQTCFMSSIDLHTHYSYQIMLQEAIAIVMAPTDTDRKFGIFRLSDPGGIKTIQQCQQRGFHPHEEPLGGGTIYEHSSHVYMNPNLRYDVIDLRNA</sequence>
<dbReference type="SUPFAM" id="SSF102712">
    <property type="entry name" value="JAB1/MPN domain"/>
    <property type="match status" value="1"/>
</dbReference>
<gene>
    <name evidence="11" type="ORF">R1flu_021796</name>
</gene>
<evidence type="ECO:0000313" key="12">
    <source>
        <dbReference type="Proteomes" id="UP001605036"/>
    </source>
</evidence>
<organism evidence="11 12">
    <name type="scientific">Riccia fluitans</name>
    <dbReference type="NCBI Taxonomy" id="41844"/>
    <lineage>
        <taxon>Eukaryota</taxon>
        <taxon>Viridiplantae</taxon>
        <taxon>Streptophyta</taxon>
        <taxon>Embryophyta</taxon>
        <taxon>Marchantiophyta</taxon>
        <taxon>Marchantiopsida</taxon>
        <taxon>Marchantiidae</taxon>
        <taxon>Marchantiales</taxon>
        <taxon>Ricciaceae</taxon>
        <taxon>Riccia</taxon>
    </lineage>
</organism>
<evidence type="ECO:0000256" key="4">
    <source>
        <dbReference type="ARBA" id="ARBA00022723"/>
    </source>
</evidence>
<dbReference type="InterPro" id="IPR000555">
    <property type="entry name" value="JAMM/MPN+_dom"/>
</dbReference>
<keyword evidence="8" id="KW-0482">Metalloprotease</keyword>
<dbReference type="InterPro" id="IPR015063">
    <property type="entry name" value="USP8_dimer"/>
</dbReference>
<reference evidence="11 12" key="1">
    <citation type="submission" date="2024-09" db="EMBL/GenBank/DDBJ databases">
        <title>Chromosome-scale assembly of Riccia fluitans.</title>
        <authorList>
            <person name="Paukszto L."/>
            <person name="Sawicki J."/>
            <person name="Karawczyk K."/>
            <person name="Piernik-Szablinska J."/>
            <person name="Szczecinska M."/>
            <person name="Mazdziarz M."/>
        </authorList>
    </citation>
    <scope>NUCLEOTIDE SEQUENCE [LARGE SCALE GENOMIC DNA]</scope>
    <source>
        <strain evidence="11">Rf_01</strain>
        <tissue evidence="11">Aerial parts of the thallus</tissue>
    </source>
</reference>
<comment type="similarity">
    <text evidence="2">Belongs to the peptidase M67C family.</text>
</comment>
<evidence type="ECO:0000256" key="3">
    <source>
        <dbReference type="ARBA" id="ARBA00022670"/>
    </source>
</evidence>
<keyword evidence="7" id="KW-0862">Zinc</keyword>
<evidence type="ECO:0000256" key="6">
    <source>
        <dbReference type="ARBA" id="ARBA00022801"/>
    </source>
</evidence>
<evidence type="ECO:0000256" key="5">
    <source>
        <dbReference type="ARBA" id="ARBA00022786"/>
    </source>
</evidence>
<dbReference type="Pfam" id="PF01398">
    <property type="entry name" value="JAB"/>
    <property type="match status" value="1"/>
</dbReference>
<dbReference type="Gene3D" id="1.20.58.80">
    <property type="entry name" value="Phosphotransferase system, lactose/cellobiose-type IIA subunit"/>
    <property type="match status" value="1"/>
</dbReference>
<protein>
    <recommendedName>
        <fullName evidence="10">MPN domain-containing protein</fullName>
    </recommendedName>
</protein>
<name>A0ABD1ZQE6_9MARC</name>